<accession>A0A0E2B4R7</accession>
<proteinExistence type="predicted"/>
<evidence type="ECO:0000313" key="2">
    <source>
        <dbReference type="Proteomes" id="UP000003879"/>
    </source>
</evidence>
<comment type="caution">
    <text evidence="1">The sequence shown here is derived from an EMBL/GenBank/DDBJ whole genome shotgun (WGS) entry which is preliminary data.</text>
</comment>
<dbReference type="Proteomes" id="UP000003879">
    <property type="component" value="Unassembled WGS sequence"/>
</dbReference>
<name>A0A0E2B4R7_BACFG</name>
<gene>
    <name evidence="1" type="ORF">HMPREF1056_00526</name>
</gene>
<protein>
    <submittedName>
        <fullName evidence="1">Uncharacterized protein</fullName>
    </submittedName>
</protein>
<evidence type="ECO:0000313" key="1">
    <source>
        <dbReference type="EMBL" id="EIY99225.1"/>
    </source>
</evidence>
<dbReference type="EMBL" id="AGXN01000005">
    <property type="protein sequence ID" value="EIY99225.1"/>
    <property type="molecule type" value="Genomic_DNA"/>
</dbReference>
<sequence length="82" mass="9290">MTSLSPTIRQIQPFYRNLYQTSGKKPENIESGEVAFLSSKAVLATFKNQRLPGFQPTPLCPQRYSRQSIMDKKSALKEIIGK</sequence>
<organism evidence="1 2">
    <name type="scientific">Bacteroides fragilis CL07T12C05</name>
    <dbReference type="NCBI Taxonomy" id="997883"/>
    <lineage>
        <taxon>Bacteria</taxon>
        <taxon>Pseudomonadati</taxon>
        <taxon>Bacteroidota</taxon>
        <taxon>Bacteroidia</taxon>
        <taxon>Bacteroidales</taxon>
        <taxon>Bacteroidaceae</taxon>
        <taxon>Bacteroides</taxon>
    </lineage>
</organism>
<dbReference type="HOGENOM" id="CLU_194305_0_0_10"/>
<dbReference type="AlphaFoldDB" id="A0A0E2B4R7"/>
<reference evidence="1 2" key="1">
    <citation type="submission" date="2012-02" db="EMBL/GenBank/DDBJ databases">
        <title>The Genome Sequence of Bacteroides fragilis CL07T12C05.</title>
        <authorList>
            <consortium name="The Broad Institute Genome Sequencing Platform"/>
            <person name="Earl A."/>
            <person name="Ward D."/>
            <person name="Feldgarden M."/>
            <person name="Gevers D."/>
            <person name="Zitomersky N.L."/>
            <person name="Coyne M.J."/>
            <person name="Comstock L.E."/>
            <person name="Young S.K."/>
            <person name="Zeng Q."/>
            <person name="Gargeya S."/>
            <person name="Fitzgerald M."/>
            <person name="Haas B."/>
            <person name="Abouelleil A."/>
            <person name="Alvarado L."/>
            <person name="Arachchi H.M."/>
            <person name="Berlin A."/>
            <person name="Chapman S.B."/>
            <person name="Gearin G."/>
            <person name="Goldberg J."/>
            <person name="Griggs A."/>
            <person name="Gujja S."/>
            <person name="Hansen M."/>
            <person name="Heiman D."/>
            <person name="Howarth C."/>
            <person name="Larimer J."/>
            <person name="Lui A."/>
            <person name="MacDonald P.J.P."/>
            <person name="McCowen C."/>
            <person name="Montmayeur A."/>
            <person name="Murphy C."/>
            <person name="Neiman D."/>
            <person name="Pearson M."/>
            <person name="Priest M."/>
            <person name="Roberts A."/>
            <person name="Saif S."/>
            <person name="Shea T."/>
            <person name="Sisk P."/>
            <person name="Stolte C."/>
            <person name="Sykes S."/>
            <person name="Wortman J."/>
            <person name="Nusbaum C."/>
            <person name="Birren B."/>
        </authorList>
    </citation>
    <scope>NUCLEOTIDE SEQUENCE [LARGE SCALE GENOMIC DNA]</scope>
    <source>
        <strain evidence="1 2">CL07T12C05</strain>
    </source>
</reference>